<gene>
    <name evidence="1" type="ORF">GD578_06845</name>
</gene>
<name>A0AB37D0J4_ACINO</name>
<evidence type="ECO:0000313" key="1">
    <source>
        <dbReference type="EMBL" id="QGA45917.1"/>
    </source>
</evidence>
<protein>
    <submittedName>
        <fullName evidence="1">Uncharacterized protein</fullName>
    </submittedName>
</protein>
<dbReference type="EMBL" id="CP045560">
    <property type="protein sequence ID" value="QGA45917.1"/>
    <property type="molecule type" value="Genomic_DNA"/>
</dbReference>
<accession>A0AB37D0J4</accession>
<dbReference type="AlphaFoldDB" id="A0AB37D0J4"/>
<proteinExistence type="predicted"/>
<reference evidence="1 2" key="1">
    <citation type="journal article" date="2021" name="MSphere">
        <title>Complete Genome Sequencing of Acinetobacter baumannii AC1633 and Acinetobacter nosocomialis AC1530 Unveils a Large Multidrug-Resistant Plasmid Encoding the NDM-1 and OXA-58 Carbapenemases.</title>
        <authorList>
            <person name="Alattraqchi A.G."/>
            <person name="Mohd Rani F."/>
            <person name="A. Rahman N.I."/>
            <person name="Ismail S."/>
            <person name="Cleary D.W."/>
            <person name="Clarke S.C."/>
            <person name="Yeo C.C."/>
        </authorList>
    </citation>
    <scope>NUCLEOTIDE SEQUENCE [LARGE SCALE GENOMIC DNA]</scope>
    <source>
        <strain evidence="1 2">AC1530</strain>
    </source>
</reference>
<evidence type="ECO:0000313" key="2">
    <source>
        <dbReference type="Proteomes" id="UP000325778"/>
    </source>
</evidence>
<sequence>MEINGKTVPFTATHYHWHSREFLRIGKHGYAQCLINGKHWVDCGNLTNAQLVAGEHRTIMKLFKTGLSRDLCNLRLFFIGSTYRIG</sequence>
<organism evidence="1 2">
    <name type="scientific">Acinetobacter nosocomialis</name>
    <dbReference type="NCBI Taxonomy" id="106654"/>
    <lineage>
        <taxon>Bacteria</taxon>
        <taxon>Pseudomonadati</taxon>
        <taxon>Pseudomonadota</taxon>
        <taxon>Gammaproteobacteria</taxon>
        <taxon>Moraxellales</taxon>
        <taxon>Moraxellaceae</taxon>
        <taxon>Acinetobacter</taxon>
        <taxon>Acinetobacter calcoaceticus/baumannii complex</taxon>
    </lineage>
</organism>
<dbReference type="Proteomes" id="UP000325778">
    <property type="component" value="Chromosome"/>
</dbReference>